<dbReference type="SUPFAM" id="SSF57938">
    <property type="entry name" value="DnaJ/Hsp40 cysteine-rich domain"/>
    <property type="match status" value="1"/>
</dbReference>
<comment type="caution">
    <text evidence="1">The sequence shown here is derived from an EMBL/GenBank/DDBJ whole genome shotgun (WGS) entry which is preliminary data.</text>
</comment>
<dbReference type="RefSeq" id="WP_307470786.1">
    <property type="nucleotide sequence ID" value="NZ_JAUSUB010000001.1"/>
</dbReference>
<dbReference type="EMBL" id="JAUSUB010000001">
    <property type="protein sequence ID" value="MDQ0268196.1"/>
    <property type="molecule type" value="Genomic_DNA"/>
</dbReference>
<protein>
    <submittedName>
        <fullName evidence="1">Metal-binding protein</fullName>
    </submittedName>
</protein>
<proteinExistence type="predicted"/>
<dbReference type="InterPro" id="IPR036410">
    <property type="entry name" value="HSP_DnaJ_Cys-rich_dom_sf"/>
</dbReference>
<evidence type="ECO:0000313" key="2">
    <source>
        <dbReference type="Proteomes" id="UP001238088"/>
    </source>
</evidence>
<dbReference type="Proteomes" id="UP001238088">
    <property type="component" value="Unassembled WGS sequence"/>
</dbReference>
<evidence type="ECO:0000313" key="1">
    <source>
        <dbReference type="EMBL" id="MDQ0268196.1"/>
    </source>
</evidence>
<reference evidence="1 2" key="1">
    <citation type="submission" date="2023-07" db="EMBL/GenBank/DDBJ databases">
        <title>Genomic Encyclopedia of Type Strains, Phase IV (KMG-IV): sequencing the most valuable type-strain genomes for metagenomic binning, comparative biology and taxonomic classification.</title>
        <authorList>
            <person name="Goeker M."/>
        </authorList>
    </citation>
    <scope>NUCLEOTIDE SEQUENCE [LARGE SCALE GENOMIC DNA]</scope>
    <source>
        <strain evidence="1 2">DSM 23494</strain>
    </source>
</reference>
<name>A0ABU0AAC4_9BACI</name>
<keyword evidence="2" id="KW-1185">Reference proteome</keyword>
<gene>
    <name evidence="1" type="ORF">J2S17_000065</name>
</gene>
<sequence>MGLFQAFNEWKASMNEKHVSKMKELDKCPDCRGRGFPYYPGNEYMFLDDEAIYCASCEGSGLYSAWENQQIE</sequence>
<accession>A0ABU0AAC4</accession>
<organism evidence="1 2">
    <name type="scientific">Cytobacillus purgationiresistens</name>
    <dbReference type="NCBI Taxonomy" id="863449"/>
    <lineage>
        <taxon>Bacteria</taxon>
        <taxon>Bacillati</taxon>
        <taxon>Bacillota</taxon>
        <taxon>Bacilli</taxon>
        <taxon>Bacillales</taxon>
        <taxon>Bacillaceae</taxon>
        <taxon>Cytobacillus</taxon>
    </lineage>
</organism>